<evidence type="ECO:0000256" key="1">
    <source>
        <dbReference type="ARBA" id="ARBA00001933"/>
    </source>
</evidence>
<dbReference type="InterPro" id="IPR009006">
    <property type="entry name" value="Ala_racemase/Decarboxylase_C"/>
</dbReference>
<evidence type="ECO:0000256" key="3">
    <source>
        <dbReference type="ARBA" id="ARBA00022898"/>
    </source>
</evidence>
<organism evidence="6 7">
    <name type="scientific">Kineosporia babensis</name>
    <dbReference type="NCBI Taxonomy" id="499548"/>
    <lineage>
        <taxon>Bacteria</taxon>
        <taxon>Bacillati</taxon>
        <taxon>Actinomycetota</taxon>
        <taxon>Actinomycetes</taxon>
        <taxon>Kineosporiales</taxon>
        <taxon>Kineosporiaceae</taxon>
        <taxon>Kineosporia</taxon>
    </lineage>
</organism>
<dbReference type="EC" id="5.1.1.1" evidence="6"/>
<dbReference type="GO" id="GO:0008784">
    <property type="term" value="F:alanine racemase activity"/>
    <property type="evidence" value="ECO:0007669"/>
    <property type="project" value="UniProtKB-EC"/>
</dbReference>
<dbReference type="GO" id="GO:0008836">
    <property type="term" value="F:diaminopimelate decarboxylase activity"/>
    <property type="evidence" value="ECO:0007669"/>
    <property type="project" value="TreeGrafter"/>
</dbReference>
<dbReference type="RefSeq" id="WP_231442148.1">
    <property type="nucleotide sequence ID" value="NZ_JAJOMB010000007.1"/>
</dbReference>
<dbReference type="Proteomes" id="UP001138997">
    <property type="component" value="Unassembled WGS sequence"/>
</dbReference>
<proteinExistence type="predicted"/>
<dbReference type="PRINTS" id="PR01179">
    <property type="entry name" value="ODADCRBXLASE"/>
</dbReference>
<evidence type="ECO:0000256" key="2">
    <source>
        <dbReference type="ARBA" id="ARBA00022793"/>
    </source>
</evidence>
<keyword evidence="6" id="KW-0413">Isomerase</keyword>
<reference evidence="6" key="1">
    <citation type="submission" date="2021-11" db="EMBL/GenBank/DDBJ databases">
        <title>Streptomyces corallinus and Kineosporia corallina sp. nov., two new coral-derived marine actinobacteria.</title>
        <authorList>
            <person name="Buangrab K."/>
            <person name="Sutthacheep M."/>
            <person name="Yeemin T."/>
            <person name="Harunari E."/>
            <person name="Igarashi Y."/>
            <person name="Sripreechasak P."/>
            <person name="Kanchanasin P."/>
            <person name="Tanasupawat S."/>
            <person name="Phongsopitanun W."/>
        </authorList>
    </citation>
    <scope>NUCLEOTIDE SEQUENCE</scope>
    <source>
        <strain evidence="6">JCM 31032</strain>
    </source>
</reference>
<dbReference type="AlphaFoldDB" id="A0A9X1SUX1"/>
<dbReference type="PROSITE" id="PS00878">
    <property type="entry name" value="ODR_DC_2_1"/>
    <property type="match status" value="1"/>
</dbReference>
<evidence type="ECO:0000256" key="4">
    <source>
        <dbReference type="PIRSR" id="PIRSR600183-50"/>
    </source>
</evidence>
<dbReference type="Gene3D" id="3.20.20.10">
    <property type="entry name" value="Alanine racemase"/>
    <property type="match status" value="1"/>
</dbReference>
<dbReference type="PANTHER" id="PTHR43727">
    <property type="entry name" value="DIAMINOPIMELATE DECARBOXYLASE"/>
    <property type="match status" value="1"/>
</dbReference>
<comment type="cofactor">
    <cofactor evidence="1 4">
        <name>pyridoxal 5'-phosphate</name>
        <dbReference type="ChEBI" id="CHEBI:597326"/>
    </cofactor>
</comment>
<evidence type="ECO:0000313" key="7">
    <source>
        <dbReference type="Proteomes" id="UP001138997"/>
    </source>
</evidence>
<keyword evidence="2" id="KW-0456">Lyase</keyword>
<keyword evidence="7" id="KW-1185">Reference proteome</keyword>
<dbReference type="PANTHER" id="PTHR43727:SF2">
    <property type="entry name" value="GROUP IV DECARBOXYLASE"/>
    <property type="match status" value="1"/>
</dbReference>
<dbReference type="InterPro" id="IPR000183">
    <property type="entry name" value="Orn/DAP/Arg_de-COase"/>
</dbReference>
<keyword evidence="2" id="KW-0210">Decarboxylase</keyword>
<name>A0A9X1SUX1_9ACTN</name>
<evidence type="ECO:0000313" key="6">
    <source>
        <dbReference type="EMBL" id="MCD5312190.1"/>
    </source>
</evidence>
<dbReference type="PRINTS" id="PR01182">
    <property type="entry name" value="ORNDCRBXLASE"/>
</dbReference>
<protein>
    <submittedName>
        <fullName evidence="6">Alanine racemase</fullName>
        <ecNumber evidence="6">5.1.1.1</ecNumber>
    </submittedName>
</protein>
<keyword evidence="3 4" id="KW-0663">Pyridoxal phosphate</keyword>
<gene>
    <name evidence="6" type="ORF">LR394_14880</name>
</gene>
<feature type="domain" description="Orn/DAP/Arg decarboxylase 2 N-terminal" evidence="5">
    <location>
        <begin position="35"/>
        <end position="273"/>
    </location>
</feature>
<comment type="caution">
    <text evidence="6">The sequence shown here is derived from an EMBL/GenBank/DDBJ whole genome shotgun (WGS) entry which is preliminary data.</text>
</comment>
<feature type="active site" description="Proton donor" evidence="4">
    <location>
        <position position="342"/>
    </location>
</feature>
<accession>A0A9X1SUX1</accession>
<dbReference type="SUPFAM" id="SSF50621">
    <property type="entry name" value="Alanine racemase C-terminal domain-like"/>
    <property type="match status" value="1"/>
</dbReference>
<feature type="modified residue" description="N6-(pyridoxal phosphate)lysine" evidence="4">
    <location>
        <position position="56"/>
    </location>
</feature>
<evidence type="ECO:0000259" key="5">
    <source>
        <dbReference type="Pfam" id="PF02784"/>
    </source>
</evidence>
<sequence length="392" mass="41936">MRDDVLPAAVRERALALAAQNQLPAFLYDLPALKTQAGQIRDALAGAGVEFLYAAKANPDAQLLRVLAPLTDGIEVASGGELEHVMDALPHARVAFGGPGKTDRELMTAIQRGVWRLHVESLRELNRVIALAGRRPVEVLLRANLPFGVTGAALNMSGPFGMDEESLVVAARIARDAAAAGSGVRVRGVHVHLASGLDAEQKLTLDERVLDWARTWLRANLPGLKSPEVNLGGGMTVDYAEPGHRFDWAAYAKGLAGLADGSVVLRVEPGRAVSVHSGYYVSDVLDLKYTRGQAYAIARGGTHHLRTPAAKGHSQPLVALPGPQRSGDALNDDSLTVVGQLCTPKDQLATGVPVQDLRIGDLLVFRMAGAYAWNISHHDFLMHPHPSFAYLD</sequence>
<dbReference type="GO" id="GO:0009089">
    <property type="term" value="P:lysine biosynthetic process via diaminopimelate"/>
    <property type="evidence" value="ECO:0007669"/>
    <property type="project" value="TreeGrafter"/>
</dbReference>
<dbReference type="Gene3D" id="2.40.37.10">
    <property type="entry name" value="Lyase, Ornithine Decarboxylase, Chain A, domain 1"/>
    <property type="match status" value="1"/>
</dbReference>
<dbReference type="Pfam" id="PF02784">
    <property type="entry name" value="Orn_Arg_deC_N"/>
    <property type="match status" value="1"/>
</dbReference>
<dbReference type="GO" id="GO:0006596">
    <property type="term" value="P:polyamine biosynthetic process"/>
    <property type="evidence" value="ECO:0007669"/>
    <property type="project" value="InterPro"/>
</dbReference>
<dbReference type="InterPro" id="IPR029066">
    <property type="entry name" value="PLP-binding_barrel"/>
</dbReference>
<dbReference type="EMBL" id="JAJOMB010000007">
    <property type="protein sequence ID" value="MCD5312190.1"/>
    <property type="molecule type" value="Genomic_DNA"/>
</dbReference>
<dbReference type="InterPro" id="IPR022644">
    <property type="entry name" value="De-COase2_N"/>
</dbReference>
<dbReference type="InterPro" id="IPR022653">
    <property type="entry name" value="De-COase2_pyr-phos_BS"/>
</dbReference>
<dbReference type="InterPro" id="IPR002433">
    <property type="entry name" value="Orn_de-COase"/>
</dbReference>
<dbReference type="SUPFAM" id="SSF51419">
    <property type="entry name" value="PLP-binding barrel"/>
    <property type="match status" value="1"/>
</dbReference>